<dbReference type="FunFam" id="3.15.10.30:FF:000001">
    <property type="entry name" value="Takeout-like protein 1"/>
    <property type="match status" value="1"/>
</dbReference>
<dbReference type="SMART" id="SM00700">
    <property type="entry name" value="JHBP"/>
    <property type="match status" value="1"/>
</dbReference>
<proteinExistence type="inferred from homology"/>
<dbReference type="Pfam" id="PF06585">
    <property type="entry name" value="JHBP"/>
    <property type="match status" value="1"/>
</dbReference>
<dbReference type="PANTHER" id="PTHR11008:SF40">
    <property type="entry name" value="PROTEIN TAKEOUT"/>
    <property type="match status" value="1"/>
</dbReference>
<organism evidence="5 6">
    <name type="scientific">Stomoxys calcitrans</name>
    <name type="common">Stable fly</name>
    <name type="synonym">Conops calcitrans</name>
    <dbReference type="NCBI Taxonomy" id="35570"/>
    <lineage>
        <taxon>Eukaryota</taxon>
        <taxon>Metazoa</taxon>
        <taxon>Ecdysozoa</taxon>
        <taxon>Arthropoda</taxon>
        <taxon>Hexapoda</taxon>
        <taxon>Insecta</taxon>
        <taxon>Pterygota</taxon>
        <taxon>Neoptera</taxon>
        <taxon>Endopterygota</taxon>
        <taxon>Diptera</taxon>
        <taxon>Brachycera</taxon>
        <taxon>Muscomorpha</taxon>
        <taxon>Muscoidea</taxon>
        <taxon>Muscidae</taxon>
        <taxon>Stomoxys</taxon>
    </lineage>
</organism>
<dbReference type="Proteomes" id="UP000095300">
    <property type="component" value="Unassembled WGS sequence"/>
</dbReference>
<keyword evidence="2" id="KW-0090">Biological rhythms</keyword>
<evidence type="ECO:0000256" key="3">
    <source>
        <dbReference type="ARBA" id="ARBA00060902"/>
    </source>
</evidence>
<evidence type="ECO:0008006" key="7">
    <source>
        <dbReference type="Google" id="ProtNLM"/>
    </source>
</evidence>
<reference evidence="5" key="1">
    <citation type="submission" date="2020-05" db="UniProtKB">
        <authorList>
            <consortium name="EnsemblMetazoa"/>
        </authorList>
    </citation>
    <scope>IDENTIFICATION</scope>
    <source>
        <strain evidence="5">USDA</strain>
    </source>
</reference>
<protein>
    <recommendedName>
        <fullName evidence="7">Hemolymph juvenile hormone binding protein</fullName>
    </recommendedName>
</protein>
<feature type="signal peptide" evidence="4">
    <location>
        <begin position="1"/>
        <end position="22"/>
    </location>
</feature>
<dbReference type="GO" id="GO:0005615">
    <property type="term" value="C:extracellular space"/>
    <property type="evidence" value="ECO:0007669"/>
    <property type="project" value="TreeGrafter"/>
</dbReference>
<dbReference type="InterPro" id="IPR010562">
    <property type="entry name" value="Haemolymph_juvenile_hormone-bd"/>
</dbReference>
<evidence type="ECO:0000256" key="4">
    <source>
        <dbReference type="SAM" id="SignalP"/>
    </source>
</evidence>
<dbReference type="AlphaFoldDB" id="A0A1I8NMG5"/>
<dbReference type="VEuPathDB" id="VectorBase:SCAU000318"/>
<evidence type="ECO:0000313" key="6">
    <source>
        <dbReference type="Proteomes" id="UP000095300"/>
    </source>
</evidence>
<dbReference type="InterPro" id="IPR038606">
    <property type="entry name" value="To_sf"/>
</dbReference>
<keyword evidence="1 4" id="KW-0732">Signal</keyword>
<dbReference type="STRING" id="35570.A0A1I8NMG5"/>
<feature type="chain" id="PRO_5009325185" description="Hemolymph juvenile hormone binding protein" evidence="4">
    <location>
        <begin position="23"/>
        <end position="248"/>
    </location>
</feature>
<gene>
    <name evidence="5" type="primary">106091549</name>
</gene>
<evidence type="ECO:0000256" key="2">
    <source>
        <dbReference type="ARBA" id="ARBA00023108"/>
    </source>
</evidence>
<keyword evidence="6" id="KW-1185">Reference proteome</keyword>
<evidence type="ECO:0000256" key="1">
    <source>
        <dbReference type="ARBA" id="ARBA00022729"/>
    </source>
</evidence>
<dbReference type="PANTHER" id="PTHR11008">
    <property type="entry name" value="PROTEIN TAKEOUT-LIKE PROTEIN"/>
    <property type="match status" value="1"/>
</dbReference>
<evidence type="ECO:0000313" key="5">
    <source>
        <dbReference type="EnsemblMetazoa" id="SCAU000318-PA"/>
    </source>
</evidence>
<accession>A0A1I8NMG5</accession>
<dbReference type="GO" id="GO:0007623">
    <property type="term" value="P:circadian rhythm"/>
    <property type="evidence" value="ECO:0007669"/>
    <property type="project" value="UniProtKB-ARBA"/>
</dbReference>
<name>A0A1I8NMG5_STOCA</name>
<dbReference type="Gene3D" id="3.15.10.30">
    <property type="entry name" value="Haemolymph juvenile hormone binding protein"/>
    <property type="match status" value="1"/>
</dbReference>
<dbReference type="EnsemblMetazoa" id="SCAU000318-RA">
    <property type="protein sequence ID" value="SCAU000318-PA"/>
    <property type="gene ID" value="SCAU000318"/>
</dbReference>
<sequence>MVNCGSLQVLLLLAFAMCFAKSEFPNDPKPCKHGDVKCLEGIINYIAKEKFGGYESLNLPAFDPIKIGKMSIKQDSDSPVNIDLTFTNNEISGLRTSKFANIKGFGKDISTTHELVVKSENLYLAGDYKISGKVLLLPISGTGKHKITLVEPTVKMTCLGVPNEKNGETHMKLDKCFIDLEPKKIIFNFENLLNDKSLGDTMNQFLTDNWKEVFGEIRTSLGKGLGAEAQKVLQRVFDKHPYAKLFAD</sequence>
<comment type="similarity">
    <text evidence="3">Belongs to the TO family.</text>
</comment>